<dbReference type="CDD" id="cd01204">
    <property type="entry name" value="PTB_IRS"/>
    <property type="match status" value="1"/>
</dbReference>
<dbReference type="Pfam" id="PF00169">
    <property type="entry name" value="PH"/>
    <property type="match status" value="1"/>
</dbReference>
<dbReference type="SUPFAM" id="SSF50729">
    <property type="entry name" value="PH domain-like"/>
    <property type="match status" value="2"/>
</dbReference>
<dbReference type="SMART" id="SM01244">
    <property type="entry name" value="IRS"/>
    <property type="match status" value="1"/>
</dbReference>
<dbReference type="EMBL" id="JAGEUA010000003">
    <property type="protein sequence ID" value="KAL0993898.1"/>
    <property type="molecule type" value="Genomic_DNA"/>
</dbReference>
<feature type="domain" description="PH" evidence="3">
    <location>
        <begin position="129"/>
        <end position="241"/>
    </location>
</feature>
<dbReference type="Proteomes" id="UP001557470">
    <property type="component" value="Unassembled WGS sequence"/>
</dbReference>
<dbReference type="InterPro" id="IPR002404">
    <property type="entry name" value="IRS_PTB"/>
</dbReference>
<dbReference type="InterPro" id="IPR011993">
    <property type="entry name" value="PH-like_dom_sf"/>
</dbReference>
<evidence type="ECO:0000259" key="4">
    <source>
        <dbReference type="PROSITE" id="PS51064"/>
    </source>
</evidence>
<dbReference type="PANTHER" id="PTHR10614">
    <property type="entry name" value="INSULIN RECEPTOR SUBSTRATE"/>
    <property type="match status" value="1"/>
</dbReference>
<dbReference type="PRINTS" id="PR00628">
    <property type="entry name" value="INSULINRSI"/>
</dbReference>
<dbReference type="AlphaFoldDB" id="A0ABD0X3M5"/>
<comment type="caution">
    <text evidence="5">The sequence shown here is derived from an EMBL/GenBank/DDBJ whole genome shotgun (WGS) entry which is preliminary data.</text>
</comment>
<dbReference type="PANTHER" id="PTHR10614:SF2">
    <property type="entry name" value="INSULIN RECEPTOR SUBSTRATE 4"/>
    <property type="match status" value="1"/>
</dbReference>
<organism evidence="5 6">
    <name type="scientific">Umbra pygmaea</name>
    <name type="common">Eastern mudminnow</name>
    <dbReference type="NCBI Taxonomy" id="75934"/>
    <lineage>
        <taxon>Eukaryota</taxon>
        <taxon>Metazoa</taxon>
        <taxon>Chordata</taxon>
        <taxon>Craniata</taxon>
        <taxon>Vertebrata</taxon>
        <taxon>Euteleostomi</taxon>
        <taxon>Actinopterygii</taxon>
        <taxon>Neopterygii</taxon>
        <taxon>Teleostei</taxon>
        <taxon>Protacanthopterygii</taxon>
        <taxon>Esociformes</taxon>
        <taxon>Umbridae</taxon>
        <taxon>Umbra</taxon>
    </lineage>
</organism>
<evidence type="ECO:0000313" key="6">
    <source>
        <dbReference type="Proteomes" id="UP001557470"/>
    </source>
</evidence>
<dbReference type="InterPro" id="IPR039011">
    <property type="entry name" value="IRS"/>
</dbReference>
<dbReference type="SMART" id="SM00310">
    <property type="entry name" value="PTBI"/>
    <property type="match status" value="1"/>
</dbReference>
<feature type="region of interest" description="Disordered" evidence="2">
    <location>
        <begin position="402"/>
        <end position="425"/>
    </location>
</feature>
<dbReference type="Gene3D" id="2.30.29.30">
    <property type="entry name" value="Pleckstrin-homology domain (PH domain)/Phosphotyrosine-binding domain (PTB)"/>
    <property type="match status" value="2"/>
</dbReference>
<gene>
    <name evidence="5" type="ORF">UPYG_G00115330</name>
</gene>
<proteinExistence type="predicted"/>
<evidence type="ECO:0000256" key="2">
    <source>
        <dbReference type="SAM" id="MobiDB-lite"/>
    </source>
</evidence>
<dbReference type="GO" id="GO:0007165">
    <property type="term" value="P:signal transduction"/>
    <property type="evidence" value="ECO:0007669"/>
    <property type="project" value="UniProtKB-ARBA"/>
</dbReference>
<dbReference type="PROSITE" id="PS50003">
    <property type="entry name" value="PH_DOMAIN"/>
    <property type="match status" value="1"/>
</dbReference>
<accession>A0ABD0X3M5</accession>
<sequence length="769" mass="85738">MLLKIKMCREISGDYLNRNSAMNMTKTVDYRGMDSAGECCDSLARRLLTSPSSLSCSQLQVEARSSLLEVLQLNRCHKQESSDGKNELPEKKPLNNITEEFSSSCAYREQGVSHNLTMTDTNSDAELKDVWKCGYLRMLKPSKNRFFVLRGPSNTGPSRLECYDNEKKFKYGIKSCSKPRRVSGSPKNIIYLHQCFTVSKRADSKHRHLIALYTKDEYFAMVAKSEEEQEDWCLALNELMIEEKKDHSDTDKLDDGYWTISPGTTFKEVWQVIVKPKGLGQTNNLTGLCRLCLSAKTIRLVKLNSDMPSVNLPLVNVRRCGHLESFFFVEVGRSSSTGPGEIWMQVDPGDPLVAQKMHETILEAMKALRTIPDFRPRSVSQSFQSNPCSVIHARRHPHGNLPPSQTGLQHSSRSRTVVGKLSPKGSKGNEEVCAFQVSSNSTPDLQCNSTLLEENSIADYVVMDPSVTAVARTNEEQRYTMKTSTSEYENPLSSNTRFLNLHGQSKVAVKDGYMSMTPGLLPDVDDIASEFCVPPTRPETPDAAVFPPNQACSQDYMLMLSPSRSPAKDSLHDIKCSQSDEYVNMSLWSTVEDQTEGFTEALKSHSSSCAPLNFNQTCFQTNSEYGDYTPMCHPVGHPCSDVGWNSRQPLCSSPCRTSHSNCNIGLNVSDVSVFNMTGLSFERQGLWDERTLRIPACQLSNVALEVKRGQSVTTVNKDNTSLSLPVHISPSCPVFYAGTELSEPAGQSTTTRHWLYLCLPFCINTDGSE</sequence>
<reference evidence="5 6" key="1">
    <citation type="submission" date="2024-06" db="EMBL/GenBank/DDBJ databases">
        <authorList>
            <person name="Pan Q."/>
            <person name="Wen M."/>
            <person name="Jouanno E."/>
            <person name="Zahm M."/>
            <person name="Klopp C."/>
            <person name="Cabau C."/>
            <person name="Louis A."/>
            <person name="Berthelot C."/>
            <person name="Parey E."/>
            <person name="Roest Crollius H."/>
            <person name="Montfort J."/>
            <person name="Robinson-Rechavi M."/>
            <person name="Bouchez O."/>
            <person name="Lampietro C."/>
            <person name="Lopez Roques C."/>
            <person name="Donnadieu C."/>
            <person name="Postlethwait J."/>
            <person name="Bobe J."/>
            <person name="Verreycken H."/>
            <person name="Guiguen Y."/>
        </authorList>
    </citation>
    <scope>NUCLEOTIDE SEQUENCE [LARGE SCALE GENOMIC DNA]</scope>
    <source>
        <strain evidence="5">Up_M1</strain>
        <tissue evidence="5">Testis</tissue>
    </source>
</reference>
<dbReference type="CDD" id="cd01257">
    <property type="entry name" value="PH_IRS"/>
    <property type="match status" value="1"/>
</dbReference>
<evidence type="ECO:0000259" key="3">
    <source>
        <dbReference type="PROSITE" id="PS50003"/>
    </source>
</evidence>
<name>A0ABD0X3M5_UMBPY</name>
<keyword evidence="1" id="KW-0597">Phosphoprotein</keyword>
<feature type="domain" description="IRS-type PTB" evidence="4">
    <location>
        <begin position="266"/>
        <end position="370"/>
    </location>
</feature>
<evidence type="ECO:0000256" key="1">
    <source>
        <dbReference type="ARBA" id="ARBA00022553"/>
    </source>
</evidence>
<dbReference type="Pfam" id="PF02174">
    <property type="entry name" value="IRS"/>
    <property type="match status" value="1"/>
</dbReference>
<dbReference type="PROSITE" id="PS51064">
    <property type="entry name" value="IRS_PTB"/>
    <property type="match status" value="1"/>
</dbReference>
<feature type="compositionally biased region" description="Polar residues" evidence="2">
    <location>
        <begin position="402"/>
        <end position="415"/>
    </location>
</feature>
<evidence type="ECO:0008006" key="7">
    <source>
        <dbReference type="Google" id="ProtNLM"/>
    </source>
</evidence>
<protein>
    <recommendedName>
        <fullName evidence="7">Insulin receptor substrate 2</fullName>
    </recommendedName>
</protein>
<evidence type="ECO:0000313" key="5">
    <source>
        <dbReference type="EMBL" id="KAL0993898.1"/>
    </source>
</evidence>
<keyword evidence="6" id="KW-1185">Reference proteome</keyword>
<dbReference type="SMART" id="SM00233">
    <property type="entry name" value="PH"/>
    <property type="match status" value="1"/>
</dbReference>
<dbReference type="InterPro" id="IPR001849">
    <property type="entry name" value="PH_domain"/>
</dbReference>